<accession>A0A0B2VKU5</accession>
<dbReference type="AlphaFoldDB" id="A0A0B2VKU5"/>
<evidence type="ECO:0000313" key="2">
    <source>
        <dbReference type="Proteomes" id="UP000031036"/>
    </source>
</evidence>
<dbReference type="Proteomes" id="UP000031036">
    <property type="component" value="Unassembled WGS sequence"/>
</dbReference>
<dbReference type="EMBL" id="JPKZ01001394">
    <property type="protein sequence ID" value="KHN82198.1"/>
    <property type="molecule type" value="Genomic_DNA"/>
</dbReference>
<proteinExistence type="predicted"/>
<comment type="caution">
    <text evidence="1">The sequence shown here is derived from an EMBL/GenBank/DDBJ whole genome shotgun (WGS) entry which is preliminary data.</text>
</comment>
<keyword evidence="2" id="KW-1185">Reference proteome</keyword>
<evidence type="ECO:0000313" key="1">
    <source>
        <dbReference type="EMBL" id="KHN82198.1"/>
    </source>
</evidence>
<sequence>MDTLARKSLPEHVRHAHAWAERQLNRASQFIRSASVSSTPSLCEIRNQYSICCEINLFLRTS</sequence>
<name>A0A0B2VKU5_TOXCA</name>
<organism evidence="1 2">
    <name type="scientific">Toxocara canis</name>
    <name type="common">Canine roundworm</name>
    <dbReference type="NCBI Taxonomy" id="6265"/>
    <lineage>
        <taxon>Eukaryota</taxon>
        <taxon>Metazoa</taxon>
        <taxon>Ecdysozoa</taxon>
        <taxon>Nematoda</taxon>
        <taxon>Chromadorea</taxon>
        <taxon>Rhabditida</taxon>
        <taxon>Spirurina</taxon>
        <taxon>Ascaridomorpha</taxon>
        <taxon>Ascaridoidea</taxon>
        <taxon>Toxocaridae</taxon>
        <taxon>Toxocara</taxon>
    </lineage>
</organism>
<reference evidence="1 2" key="1">
    <citation type="submission" date="2014-11" db="EMBL/GenBank/DDBJ databases">
        <title>Genetic blueprint of the zoonotic pathogen Toxocara canis.</title>
        <authorList>
            <person name="Zhu X.-Q."/>
            <person name="Korhonen P.K."/>
            <person name="Cai H."/>
            <person name="Young N.D."/>
            <person name="Nejsum P."/>
            <person name="von Samson-Himmelstjerna G."/>
            <person name="Boag P.R."/>
            <person name="Tan P."/>
            <person name="Li Q."/>
            <person name="Min J."/>
            <person name="Yang Y."/>
            <person name="Wang X."/>
            <person name="Fang X."/>
            <person name="Hall R.S."/>
            <person name="Hofmann A."/>
            <person name="Sternberg P.W."/>
            <person name="Jex A.R."/>
            <person name="Gasser R.B."/>
        </authorList>
    </citation>
    <scope>NUCLEOTIDE SEQUENCE [LARGE SCALE GENOMIC DNA]</scope>
    <source>
        <strain evidence="1">PN_DK_2014</strain>
    </source>
</reference>
<protein>
    <submittedName>
        <fullName evidence="1">Uncharacterized protein</fullName>
    </submittedName>
</protein>
<gene>
    <name evidence="1" type="ORF">Tcan_08973</name>
</gene>